<dbReference type="Proteomes" id="UP000245884">
    <property type="component" value="Unassembled WGS sequence"/>
</dbReference>
<reference evidence="2 3" key="1">
    <citation type="journal article" date="2018" name="Mol. Biol. Evol.">
        <title>Broad Genomic Sampling Reveals a Smut Pathogenic Ancestry of the Fungal Clade Ustilaginomycotina.</title>
        <authorList>
            <person name="Kijpornyongpan T."/>
            <person name="Mondo S.J."/>
            <person name="Barry K."/>
            <person name="Sandor L."/>
            <person name="Lee J."/>
            <person name="Lipzen A."/>
            <person name="Pangilinan J."/>
            <person name="LaButti K."/>
            <person name="Hainaut M."/>
            <person name="Henrissat B."/>
            <person name="Grigoriev I.V."/>
            <person name="Spatafora J.W."/>
            <person name="Aime M.C."/>
        </authorList>
    </citation>
    <scope>NUCLEOTIDE SEQUENCE [LARGE SCALE GENOMIC DNA]</scope>
    <source>
        <strain evidence="2 3">MCA 5214</strain>
    </source>
</reference>
<dbReference type="GO" id="GO:0000166">
    <property type="term" value="F:nucleotide binding"/>
    <property type="evidence" value="ECO:0007669"/>
    <property type="project" value="InterPro"/>
</dbReference>
<dbReference type="Gene3D" id="3.40.50.720">
    <property type="entry name" value="NAD(P)-binding Rossmann-like Domain"/>
    <property type="match status" value="1"/>
</dbReference>
<accession>A0A316UMP2</accession>
<evidence type="ECO:0000313" key="3">
    <source>
        <dbReference type="Proteomes" id="UP000245884"/>
    </source>
</evidence>
<dbReference type="Pfam" id="PF01408">
    <property type="entry name" value="GFO_IDH_MocA"/>
    <property type="match status" value="1"/>
</dbReference>
<dbReference type="Gene3D" id="3.30.360.10">
    <property type="entry name" value="Dihydrodipicolinate Reductase, domain 2"/>
    <property type="match status" value="1"/>
</dbReference>
<feature type="domain" description="Gfo/Idh/MocA-like oxidoreductase N-terminal" evidence="1">
    <location>
        <begin position="104"/>
        <end position="167"/>
    </location>
</feature>
<organism evidence="2 3">
    <name type="scientific">Jaminaea rosea</name>
    <dbReference type="NCBI Taxonomy" id="1569628"/>
    <lineage>
        <taxon>Eukaryota</taxon>
        <taxon>Fungi</taxon>
        <taxon>Dikarya</taxon>
        <taxon>Basidiomycota</taxon>
        <taxon>Ustilaginomycotina</taxon>
        <taxon>Exobasidiomycetes</taxon>
        <taxon>Microstromatales</taxon>
        <taxon>Microstromatales incertae sedis</taxon>
        <taxon>Jaminaea</taxon>
    </lineage>
</organism>
<dbReference type="InterPro" id="IPR000683">
    <property type="entry name" value="Gfo/Idh/MocA-like_OxRdtase_N"/>
</dbReference>
<dbReference type="RefSeq" id="XP_025359805.1">
    <property type="nucleotide sequence ID" value="XM_025508673.1"/>
</dbReference>
<dbReference type="PANTHER" id="PTHR42840:SF6">
    <property type="entry name" value="BINDING ROSSMANN FOLD OXIDOREDUCTASE, PUTATIVE (AFU_ORTHOLOGUE AFUA_3G11930)-RELATED"/>
    <property type="match status" value="1"/>
</dbReference>
<evidence type="ECO:0000313" key="2">
    <source>
        <dbReference type="EMBL" id="PWN25193.1"/>
    </source>
</evidence>
<dbReference type="GO" id="GO:0005737">
    <property type="term" value="C:cytoplasm"/>
    <property type="evidence" value="ECO:0007669"/>
    <property type="project" value="TreeGrafter"/>
</dbReference>
<dbReference type="PANTHER" id="PTHR42840">
    <property type="entry name" value="NAD(P)-BINDING ROSSMANN-FOLD SUPERFAMILY PROTEIN-RELATED"/>
    <property type="match status" value="1"/>
</dbReference>
<dbReference type="STRING" id="1569628.A0A316UMP2"/>
<dbReference type="AlphaFoldDB" id="A0A316UMP2"/>
<dbReference type="OrthoDB" id="2127032at2759"/>
<dbReference type="InterPro" id="IPR036291">
    <property type="entry name" value="NAD(P)-bd_dom_sf"/>
</dbReference>
<evidence type="ECO:0000259" key="1">
    <source>
        <dbReference type="Pfam" id="PF01408"/>
    </source>
</evidence>
<dbReference type="EMBL" id="KZ819677">
    <property type="protein sequence ID" value="PWN25193.1"/>
    <property type="molecule type" value="Genomic_DNA"/>
</dbReference>
<dbReference type="SUPFAM" id="SSF51735">
    <property type="entry name" value="NAD(P)-binding Rossmann-fold domains"/>
    <property type="match status" value="1"/>
</dbReference>
<dbReference type="GO" id="GO:0006740">
    <property type="term" value="P:NADPH regeneration"/>
    <property type="evidence" value="ECO:0007669"/>
    <property type="project" value="TreeGrafter"/>
</dbReference>
<name>A0A316UMP2_9BASI</name>
<dbReference type="GeneID" id="37030496"/>
<keyword evidence="3" id="KW-1185">Reference proteome</keyword>
<protein>
    <submittedName>
        <fullName evidence="2">NAD(P)-binding protein</fullName>
    </submittedName>
</protein>
<proteinExistence type="predicted"/>
<dbReference type="GO" id="GO:0016491">
    <property type="term" value="F:oxidoreductase activity"/>
    <property type="evidence" value="ECO:0007669"/>
    <property type="project" value="TreeGrafter"/>
</dbReference>
<gene>
    <name evidence="2" type="ORF">BDZ90DRAFT_265640</name>
</gene>
<sequence>MPTDKYLPNVCMVGAGEYTTGFVGGGSSPSDKKIGVVALSFFDLRRRSLCGPQLSIVSTDGSKHAGIREHFHKNIENVYRDMSTTYNGYPAAGVGDAEAYKAAIDELSPGDAVTVFTPDPTHFAIAKYAMQRGCHVMVTKPAVQKLEDHLELARLAKEKGVLCYVEHHKRFDPAYADARERARNELGHPSYFYSYMSQPKGQLKTFAKWAGVDSDISYYLNSHHVDVFDWFVQGRARPTRVTASASYGIAESLGCRPGTEDAITLVVEWICIDKDGKDEKPEHRATAIFTASWTAPEGAGVHSEQGFHYVGSRGEARVNQSRRGYEVVSDSVPGPRSLNPFYVQYAPLDGYFQAQVGYGTRSIEAFTRACTAINSGERKVEEFEEVLPTIGGTVMTTAILHAGRLSLDERRGVGIDIEANGRPKLD</sequence>